<feature type="transmembrane region" description="Helical" evidence="9">
    <location>
        <begin position="111"/>
        <end position="131"/>
    </location>
</feature>
<evidence type="ECO:0000256" key="2">
    <source>
        <dbReference type="ARBA" id="ARBA00022475"/>
    </source>
</evidence>
<feature type="active site" evidence="9">
    <location>
        <position position="143"/>
    </location>
</feature>
<dbReference type="GO" id="GO:0006508">
    <property type="term" value="P:proteolysis"/>
    <property type="evidence" value="ECO:0007669"/>
    <property type="project" value="UniProtKB-KW"/>
</dbReference>
<dbReference type="EMBL" id="CAJC01000150">
    <property type="protein sequence ID" value="CCI53505.1"/>
    <property type="molecule type" value="Genomic_DNA"/>
</dbReference>
<dbReference type="GO" id="GO:0005886">
    <property type="term" value="C:plasma membrane"/>
    <property type="evidence" value="ECO:0007669"/>
    <property type="project" value="UniProtKB-SubCell"/>
</dbReference>
<name>A0A077MCC2_9MICO</name>
<evidence type="ECO:0000256" key="4">
    <source>
        <dbReference type="ARBA" id="ARBA00022692"/>
    </source>
</evidence>
<feature type="region of interest" description="Disordered" evidence="12">
    <location>
        <begin position="1"/>
        <end position="20"/>
    </location>
</feature>
<reference evidence="13 14" key="1">
    <citation type="journal article" date="2013" name="ISME J.">
        <title>A metabolic model for members of the genus Tetrasphaera involved in enhanced biological phosphorus removal.</title>
        <authorList>
            <person name="Kristiansen R."/>
            <person name="Nguyen H.T.T."/>
            <person name="Saunders A.M."/>
            <person name="Nielsen J.L."/>
            <person name="Wimmer R."/>
            <person name="Le V.Q."/>
            <person name="McIlroy S.J."/>
            <person name="Petrovski S."/>
            <person name="Seviour R.J."/>
            <person name="Calteau A."/>
            <person name="Nielsen K.L."/>
            <person name="Nielsen P.H."/>
        </authorList>
    </citation>
    <scope>NUCLEOTIDE SEQUENCE [LARGE SCALE GENOMIC DNA]</scope>
    <source>
        <strain evidence="13 14">Ben 74</strain>
    </source>
</reference>
<keyword evidence="6 9" id="KW-0378">Hydrolase</keyword>
<keyword evidence="8 9" id="KW-0472">Membrane</keyword>
<keyword evidence="4 9" id="KW-0812">Transmembrane</keyword>
<comment type="similarity">
    <text evidence="1 9 11">Belongs to the peptidase A8 family.</text>
</comment>
<dbReference type="GO" id="GO:0004190">
    <property type="term" value="F:aspartic-type endopeptidase activity"/>
    <property type="evidence" value="ECO:0007669"/>
    <property type="project" value="UniProtKB-UniRule"/>
</dbReference>
<dbReference type="PANTHER" id="PTHR33695">
    <property type="entry name" value="LIPOPROTEIN SIGNAL PEPTIDASE"/>
    <property type="match status" value="1"/>
</dbReference>
<keyword evidence="5 9" id="KW-0064">Aspartyl protease</keyword>
<keyword evidence="7 9" id="KW-1133">Transmembrane helix</keyword>
<evidence type="ECO:0000256" key="1">
    <source>
        <dbReference type="ARBA" id="ARBA00006139"/>
    </source>
</evidence>
<protein>
    <recommendedName>
        <fullName evidence="9">Lipoprotein signal peptidase</fullName>
        <ecNumber evidence="9">3.4.23.36</ecNumber>
    </recommendedName>
    <alternativeName>
        <fullName evidence="9">Prolipoprotein signal peptidase</fullName>
    </alternativeName>
    <alternativeName>
        <fullName evidence="9">Signal peptidase II</fullName>
        <shortName evidence="9">SPase II</shortName>
    </alternativeName>
</protein>
<evidence type="ECO:0000313" key="14">
    <source>
        <dbReference type="Proteomes" id="UP000035720"/>
    </source>
</evidence>
<proteinExistence type="inferred from homology"/>
<feature type="transmembrane region" description="Helical" evidence="9">
    <location>
        <begin position="151"/>
        <end position="172"/>
    </location>
</feature>
<dbReference type="STRING" id="1193518.BN13_40057"/>
<evidence type="ECO:0000256" key="3">
    <source>
        <dbReference type="ARBA" id="ARBA00022670"/>
    </source>
</evidence>
<dbReference type="InterPro" id="IPR001872">
    <property type="entry name" value="Peptidase_A8"/>
</dbReference>
<comment type="caution">
    <text evidence="13">The sequence shown here is derived from an EMBL/GenBank/DDBJ whole genome shotgun (WGS) entry which is preliminary data.</text>
</comment>
<evidence type="ECO:0000256" key="11">
    <source>
        <dbReference type="RuleBase" id="RU004181"/>
    </source>
</evidence>
<accession>A0A077MCC2</accession>
<evidence type="ECO:0000256" key="5">
    <source>
        <dbReference type="ARBA" id="ARBA00022750"/>
    </source>
</evidence>
<dbReference type="NCBIfam" id="TIGR00077">
    <property type="entry name" value="lspA"/>
    <property type="match status" value="1"/>
</dbReference>
<evidence type="ECO:0000256" key="9">
    <source>
        <dbReference type="HAMAP-Rule" id="MF_00161"/>
    </source>
</evidence>
<dbReference type="HAMAP" id="MF_00161">
    <property type="entry name" value="LspA"/>
    <property type="match status" value="1"/>
</dbReference>
<dbReference type="PROSITE" id="PS00855">
    <property type="entry name" value="SPASE_II"/>
    <property type="match status" value="1"/>
</dbReference>
<feature type="transmembrane region" description="Helical" evidence="9">
    <location>
        <begin position="29"/>
        <end position="49"/>
    </location>
</feature>
<dbReference type="UniPathway" id="UPA00665"/>
<comment type="catalytic activity">
    <reaction evidence="9 10">
        <text>Release of signal peptides from bacterial membrane prolipoproteins. Hydrolyzes -Xaa-Yaa-Zaa-|-(S,diacylglyceryl)Cys-, in which Xaa is hydrophobic (preferably Leu), and Yaa (Ala or Ser) and Zaa (Gly or Ala) have small, neutral side chains.</text>
        <dbReference type="EC" id="3.4.23.36"/>
    </reaction>
</comment>
<comment type="pathway">
    <text evidence="9">Protein modification; lipoprotein biosynthesis (signal peptide cleavage).</text>
</comment>
<dbReference type="EC" id="3.4.23.36" evidence="9"/>
<feature type="transmembrane region" description="Helical" evidence="9">
    <location>
        <begin position="75"/>
        <end position="99"/>
    </location>
</feature>
<comment type="subcellular location">
    <subcellularLocation>
        <location evidence="9">Cell membrane</location>
        <topology evidence="9">Multi-pass membrane protein</topology>
    </subcellularLocation>
</comment>
<keyword evidence="14" id="KW-1185">Reference proteome</keyword>
<feature type="active site" evidence="9">
    <location>
        <position position="157"/>
    </location>
</feature>
<dbReference type="PRINTS" id="PR00781">
    <property type="entry name" value="LIPOSIGPTASE"/>
</dbReference>
<keyword evidence="13" id="KW-0449">Lipoprotein</keyword>
<dbReference type="Proteomes" id="UP000035720">
    <property type="component" value="Unassembled WGS sequence"/>
</dbReference>
<feature type="compositionally biased region" description="Polar residues" evidence="12">
    <location>
        <begin position="1"/>
        <end position="10"/>
    </location>
</feature>
<dbReference type="AlphaFoldDB" id="A0A077MCC2"/>
<gene>
    <name evidence="9 13" type="primary">lspA</name>
    <name evidence="13" type="ORF">BN13_40057</name>
</gene>
<comment type="function">
    <text evidence="9 10">This protein specifically catalyzes the removal of signal peptides from prolipoproteins.</text>
</comment>
<evidence type="ECO:0000256" key="6">
    <source>
        <dbReference type="ARBA" id="ARBA00022801"/>
    </source>
</evidence>
<dbReference type="Pfam" id="PF01252">
    <property type="entry name" value="Peptidase_A8"/>
    <property type="match status" value="1"/>
</dbReference>
<keyword evidence="3 9" id="KW-0645">Protease</keyword>
<evidence type="ECO:0000256" key="7">
    <source>
        <dbReference type="ARBA" id="ARBA00022989"/>
    </source>
</evidence>
<evidence type="ECO:0000313" key="13">
    <source>
        <dbReference type="EMBL" id="CCI53505.1"/>
    </source>
</evidence>
<evidence type="ECO:0000256" key="10">
    <source>
        <dbReference type="RuleBase" id="RU000594"/>
    </source>
</evidence>
<sequence length="183" mass="19770">MSAMQEQRGTPLTRAESAPHSTARRRATLVWVVLAASVLIDQVTKWWALRDLEPGVTHPFIDGLLSLRLIRNPGAAFSMLDGMTYVVTAIAVGIVIRILHLAHTRLLSRGYAWILGLVAGGAIGNLLDRFLREPGVGRGHVVDFIDYGGMFVGNVADIVIVLAAAAFAAYALRGIRLDGTRES</sequence>
<evidence type="ECO:0000256" key="12">
    <source>
        <dbReference type="SAM" id="MobiDB-lite"/>
    </source>
</evidence>
<evidence type="ECO:0000256" key="8">
    <source>
        <dbReference type="ARBA" id="ARBA00023136"/>
    </source>
</evidence>
<keyword evidence="2 9" id="KW-1003">Cell membrane</keyword>
<organism evidence="13 14">
    <name type="scientific">Nostocoides jenkinsii Ben 74</name>
    <dbReference type="NCBI Taxonomy" id="1193518"/>
    <lineage>
        <taxon>Bacteria</taxon>
        <taxon>Bacillati</taxon>
        <taxon>Actinomycetota</taxon>
        <taxon>Actinomycetes</taxon>
        <taxon>Micrococcales</taxon>
        <taxon>Intrasporangiaceae</taxon>
        <taxon>Nostocoides</taxon>
    </lineage>
</organism>
<dbReference type="PANTHER" id="PTHR33695:SF1">
    <property type="entry name" value="LIPOPROTEIN SIGNAL PEPTIDASE"/>
    <property type="match status" value="1"/>
</dbReference>
<dbReference type="OrthoDB" id="4308908at2"/>